<feature type="transmembrane region" description="Helical" evidence="1">
    <location>
        <begin position="12"/>
        <end position="30"/>
    </location>
</feature>
<dbReference type="EMBL" id="UINC01034161">
    <property type="protein sequence ID" value="SVB24575.1"/>
    <property type="molecule type" value="Genomic_DNA"/>
</dbReference>
<keyword evidence="1" id="KW-1133">Transmembrane helix</keyword>
<organism evidence="2">
    <name type="scientific">marine metagenome</name>
    <dbReference type="NCBI Taxonomy" id="408172"/>
    <lineage>
        <taxon>unclassified sequences</taxon>
        <taxon>metagenomes</taxon>
        <taxon>ecological metagenomes</taxon>
    </lineage>
</organism>
<evidence type="ECO:0008006" key="3">
    <source>
        <dbReference type="Google" id="ProtNLM"/>
    </source>
</evidence>
<evidence type="ECO:0000313" key="2">
    <source>
        <dbReference type="EMBL" id="SVB24575.1"/>
    </source>
</evidence>
<evidence type="ECO:0000256" key="1">
    <source>
        <dbReference type="SAM" id="Phobius"/>
    </source>
</evidence>
<gene>
    <name evidence="2" type="ORF">METZ01_LOCUS177429</name>
</gene>
<name>A0A382CEQ0_9ZZZZ</name>
<dbReference type="InterPro" id="IPR035965">
    <property type="entry name" value="PAS-like_dom_sf"/>
</dbReference>
<dbReference type="AlphaFoldDB" id="A0A382CEQ0"/>
<feature type="non-terminal residue" evidence="2">
    <location>
        <position position="205"/>
    </location>
</feature>
<dbReference type="Gene3D" id="3.30.450.20">
    <property type="entry name" value="PAS domain"/>
    <property type="match status" value="1"/>
</dbReference>
<dbReference type="SUPFAM" id="SSF55785">
    <property type="entry name" value="PYP-like sensor domain (PAS domain)"/>
    <property type="match status" value="1"/>
</dbReference>
<proteinExistence type="predicted"/>
<reference evidence="2" key="1">
    <citation type="submission" date="2018-05" db="EMBL/GenBank/DDBJ databases">
        <authorList>
            <person name="Lanie J.A."/>
            <person name="Ng W.-L."/>
            <person name="Kazmierczak K.M."/>
            <person name="Andrzejewski T.M."/>
            <person name="Davidsen T.M."/>
            <person name="Wayne K.J."/>
            <person name="Tettelin H."/>
            <person name="Glass J.I."/>
            <person name="Rusch D."/>
            <person name="Podicherti R."/>
            <person name="Tsui H.-C.T."/>
            <person name="Winkler M.E."/>
        </authorList>
    </citation>
    <scope>NUCLEOTIDE SEQUENCE</scope>
</reference>
<keyword evidence="1" id="KW-0472">Membrane</keyword>
<feature type="transmembrane region" description="Helical" evidence="1">
    <location>
        <begin position="55"/>
        <end position="75"/>
    </location>
</feature>
<protein>
    <recommendedName>
        <fullName evidence="3">PAS domain-containing protein</fullName>
    </recommendedName>
</protein>
<sequence>MGFRTVLVFSQLGIALAFCLVVVLGFNNVIDTLEDPSFNLPKPVILNLHSQLSRYLLVAITISVFLAMVLSWAIAKRTSRSIESVKHFLEGLIHNQSPMEQYSHPNLIEGFAEFSELSTHLSKLVAFFQNDLNTTRYSAQMKQLILDNIAEATMLIDQKFIIEYGNQSAFDLLEIDNENSIGLSLFEIDRTSKLNDIIKRCVETQ</sequence>
<accession>A0A382CEQ0</accession>
<keyword evidence="1" id="KW-0812">Transmembrane</keyword>